<evidence type="ECO:0000313" key="6">
    <source>
        <dbReference type="EMBL" id="CAI2369382.1"/>
    </source>
</evidence>
<dbReference type="Pfam" id="PF07691">
    <property type="entry name" value="PA14"/>
    <property type="match status" value="1"/>
</dbReference>
<evidence type="ECO:0000256" key="1">
    <source>
        <dbReference type="ARBA" id="ARBA00022729"/>
    </source>
</evidence>
<dbReference type="Gene3D" id="3.90.182.10">
    <property type="entry name" value="Toxin - Anthrax Protective Antigen,domain 1"/>
    <property type="match status" value="1"/>
</dbReference>
<dbReference type="EMBL" id="CAMPGE010010535">
    <property type="protein sequence ID" value="CAI2369382.1"/>
    <property type="molecule type" value="Genomic_DNA"/>
</dbReference>
<keyword evidence="7" id="KW-1185">Reference proteome</keyword>
<protein>
    <recommendedName>
        <fullName evidence="5">PA14 domain-containing protein</fullName>
    </recommendedName>
</protein>
<feature type="transmembrane region" description="Helical" evidence="4">
    <location>
        <begin position="671"/>
        <end position="693"/>
    </location>
</feature>
<keyword evidence="3" id="KW-1015">Disulfide bond</keyword>
<feature type="domain" description="PA14" evidence="5">
    <location>
        <begin position="157"/>
        <end position="298"/>
    </location>
</feature>
<feature type="transmembrane region" description="Helical" evidence="4">
    <location>
        <begin position="522"/>
        <end position="540"/>
    </location>
</feature>
<evidence type="ECO:0000256" key="4">
    <source>
        <dbReference type="SAM" id="Phobius"/>
    </source>
</evidence>
<evidence type="ECO:0000313" key="7">
    <source>
        <dbReference type="Proteomes" id="UP001295684"/>
    </source>
</evidence>
<proteinExistence type="predicted"/>
<evidence type="ECO:0000256" key="3">
    <source>
        <dbReference type="ARBA" id="ARBA00023157"/>
    </source>
</evidence>
<comment type="caution">
    <text evidence="6">The sequence shown here is derived from an EMBL/GenBank/DDBJ whole genome shotgun (WGS) entry which is preliminary data.</text>
</comment>
<evidence type="ECO:0000259" key="5">
    <source>
        <dbReference type="PROSITE" id="PS51820"/>
    </source>
</evidence>
<dbReference type="PANTHER" id="PTHR46130:SF3">
    <property type="entry name" value="CHROMOSOME UNDETERMINED SCAFFOLD_33, WHOLE GENOME SHOTGUN SEQUENCE"/>
    <property type="match status" value="1"/>
</dbReference>
<evidence type="ECO:0000256" key="2">
    <source>
        <dbReference type="ARBA" id="ARBA00022737"/>
    </source>
</evidence>
<reference evidence="6" key="1">
    <citation type="submission" date="2023-07" db="EMBL/GenBank/DDBJ databases">
        <authorList>
            <consortium name="AG Swart"/>
            <person name="Singh M."/>
            <person name="Singh A."/>
            <person name="Seah K."/>
            <person name="Emmerich C."/>
        </authorList>
    </citation>
    <scope>NUCLEOTIDE SEQUENCE</scope>
    <source>
        <strain evidence="6">DP1</strain>
    </source>
</reference>
<sequence>MPMRVFQNISDNVIIWLFPTRIVNRSCLFIYRSKLMLFIAVTLCLAYSTLTFDASQSPISGVTSGESLVINQTYILKVQAKDSSGNVLTAGGEDIYARITDPCTRGPNMTCVASTFTQSATNGEEEVVKLTHGGSGIYSASLNLNHIGNATISVLRSGHQDIIAKYYNSGSISGTPDVTNTSATINFDFGKGNITPGHKNNVAAKFTGKLTPFRSGACTISVLQDDGATIQINGVTKMNNYGKTMFDTENFSYNFNAFETYDLEIDWKDKTEGAKLKLYWNFGSGKTLIPTENYAATVDVDTSPLQVSAVCPDKYEQTPSTTDQCRPKCGDGFVIDTEVCDDANTADGDGCKSDCTGVEPSWACSGGTTMTKSVCTECTQGFYQNDPLNPTSCVTKCGDGFRVGTEICDDNNISDGDGCKSDCTIESGYVCTGGDSANKDTCRLCSSGFYPNDSVQPTECITKCGDGQRVGSEACDDGNTIGGDGCSSDCSEIELAWKCDTSFPNVCTRNYKSVPMTTSEKSLQIVTLCAIPILVFMNTIGGSLSSSSTNSILSSINQLQLLILFLVCKVFIPLRAVTYLRTLSTAMIDINIDWSFFIVFKKIGEWFDFDQPRDDFDTIEISSGSALINLNTLVCMLIIYIITHFILWIAKKCVGKSKKLCARFIKKAYCSFIFQMYVVLIFEGFISLCLCSFSELRRCKVNATGPEEHSFYFSLFFASICLIAIFTILAVWLLIRPNQSNMKKFLQEELYTGVKPNRWARLQPFLFLVRRAALCLIITCCPSLDPLLDKPFDSFLLMGLYSLVNLAHLMLVCVIRPFSKTSENITEIGNEMFIATLCLFLVSHPSENDWDDTKATIFYWILVSNNILYAMFSIAMFIYTAHAYIRKPKANMKKKVMRISPKKIQKMQLNISRCLPRPRELADLRPYRYRNETCPEEGGNSSVPDPSFVNLKRYLYPYLALSMVADKALGVEVLHIESLA</sequence>
<dbReference type="SUPFAM" id="SSF57184">
    <property type="entry name" value="Growth factor receptor domain"/>
    <property type="match status" value="1"/>
</dbReference>
<dbReference type="GO" id="GO:0006508">
    <property type="term" value="P:proteolysis"/>
    <property type="evidence" value="ECO:0007669"/>
    <property type="project" value="TreeGrafter"/>
</dbReference>
<dbReference type="InterPro" id="IPR043543">
    <property type="entry name" value="PAPPA/PAPPA2"/>
</dbReference>
<dbReference type="InterPro" id="IPR011658">
    <property type="entry name" value="PA14_dom"/>
</dbReference>
<gene>
    <name evidence="6" type="ORF">ECRASSUSDP1_LOCUS10681</name>
</gene>
<dbReference type="AlphaFoldDB" id="A0AAD1UM46"/>
<keyword evidence="4" id="KW-0812">Transmembrane</keyword>
<dbReference type="Pfam" id="PF13948">
    <property type="entry name" value="DUF4215"/>
    <property type="match status" value="3"/>
</dbReference>
<feature type="transmembrane region" description="Helical" evidence="4">
    <location>
        <begin position="626"/>
        <end position="650"/>
    </location>
</feature>
<accession>A0AAD1UM46</accession>
<dbReference type="Proteomes" id="UP001295684">
    <property type="component" value="Unassembled WGS sequence"/>
</dbReference>
<feature type="transmembrane region" description="Helical" evidence="4">
    <location>
        <begin position="713"/>
        <end position="735"/>
    </location>
</feature>
<feature type="transmembrane region" description="Helical" evidence="4">
    <location>
        <begin position="35"/>
        <end position="52"/>
    </location>
</feature>
<keyword evidence="1" id="KW-0732">Signal</keyword>
<dbReference type="InterPro" id="IPR037524">
    <property type="entry name" value="PA14/GLEYA"/>
</dbReference>
<dbReference type="InterPro" id="IPR011936">
    <property type="entry name" value="Myxo_disulph_rpt"/>
</dbReference>
<keyword evidence="2" id="KW-0677">Repeat</keyword>
<feature type="transmembrane region" description="Helical" evidence="4">
    <location>
        <begin position="857"/>
        <end position="885"/>
    </location>
</feature>
<dbReference type="InterPro" id="IPR009030">
    <property type="entry name" value="Growth_fac_rcpt_cys_sf"/>
</dbReference>
<feature type="transmembrane region" description="Helical" evidence="4">
    <location>
        <begin position="828"/>
        <end position="845"/>
    </location>
</feature>
<dbReference type="GO" id="GO:0004222">
    <property type="term" value="F:metalloendopeptidase activity"/>
    <property type="evidence" value="ECO:0007669"/>
    <property type="project" value="TreeGrafter"/>
</dbReference>
<dbReference type="PANTHER" id="PTHR46130">
    <property type="entry name" value="LAMGL DOMAIN-CONTAINING PROTEIN"/>
    <property type="match status" value="1"/>
</dbReference>
<organism evidence="6 7">
    <name type="scientific">Euplotes crassus</name>
    <dbReference type="NCBI Taxonomy" id="5936"/>
    <lineage>
        <taxon>Eukaryota</taxon>
        <taxon>Sar</taxon>
        <taxon>Alveolata</taxon>
        <taxon>Ciliophora</taxon>
        <taxon>Intramacronucleata</taxon>
        <taxon>Spirotrichea</taxon>
        <taxon>Hypotrichia</taxon>
        <taxon>Euplotida</taxon>
        <taxon>Euplotidae</taxon>
        <taxon>Moneuplotes</taxon>
    </lineage>
</organism>
<feature type="transmembrane region" description="Helical" evidence="4">
    <location>
        <begin position="794"/>
        <end position="816"/>
    </location>
</feature>
<keyword evidence="4" id="KW-0472">Membrane</keyword>
<keyword evidence="4" id="KW-1133">Transmembrane helix</keyword>
<feature type="transmembrane region" description="Helical" evidence="4">
    <location>
        <begin position="765"/>
        <end position="788"/>
    </location>
</feature>
<dbReference type="GO" id="GO:0005615">
    <property type="term" value="C:extracellular space"/>
    <property type="evidence" value="ECO:0007669"/>
    <property type="project" value="TreeGrafter"/>
</dbReference>
<dbReference type="SUPFAM" id="SSF56988">
    <property type="entry name" value="Anthrax protective antigen"/>
    <property type="match status" value="1"/>
</dbReference>
<feature type="transmembrane region" description="Helical" evidence="4">
    <location>
        <begin position="561"/>
        <end position="580"/>
    </location>
</feature>
<dbReference type="Gene3D" id="2.60.40.10">
    <property type="entry name" value="Immunoglobulins"/>
    <property type="match status" value="1"/>
</dbReference>
<name>A0AAD1UM46_EUPCR</name>
<dbReference type="SMART" id="SM00758">
    <property type="entry name" value="PA14"/>
    <property type="match status" value="1"/>
</dbReference>
<dbReference type="InterPro" id="IPR013783">
    <property type="entry name" value="Ig-like_fold"/>
</dbReference>
<dbReference type="NCBIfam" id="TIGR02232">
    <property type="entry name" value="myxo_disulf_rpt"/>
    <property type="match status" value="3"/>
</dbReference>
<dbReference type="GO" id="GO:0007166">
    <property type="term" value="P:cell surface receptor signaling pathway"/>
    <property type="evidence" value="ECO:0007669"/>
    <property type="project" value="TreeGrafter"/>
</dbReference>
<dbReference type="PROSITE" id="PS51820">
    <property type="entry name" value="PA14"/>
    <property type="match status" value="1"/>
</dbReference>